<organism evidence="1 2">
    <name type="scientific">Sphingobium quisquiliarum P25</name>
    <dbReference type="NCBI Taxonomy" id="1329909"/>
    <lineage>
        <taxon>Bacteria</taxon>
        <taxon>Pseudomonadati</taxon>
        <taxon>Pseudomonadota</taxon>
        <taxon>Alphaproteobacteria</taxon>
        <taxon>Sphingomonadales</taxon>
        <taxon>Sphingomonadaceae</taxon>
        <taxon>Sphingobium</taxon>
    </lineage>
</organism>
<name>T0GJL2_9SPHN</name>
<dbReference type="AlphaFoldDB" id="T0GJL2"/>
<dbReference type="Proteomes" id="UP000015525">
    <property type="component" value="Unassembled WGS sequence"/>
</dbReference>
<dbReference type="EMBL" id="ATHO01000159">
    <property type="protein sequence ID" value="EQB00228.1"/>
    <property type="molecule type" value="Genomic_DNA"/>
</dbReference>
<evidence type="ECO:0000313" key="1">
    <source>
        <dbReference type="EMBL" id="EQB00228.1"/>
    </source>
</evidence>
<reference evidence="1 2" key="1">
    <citation type="journal article" date="2013" name="Genome Announc.">
        <title>Draft Genome Sequence of Sphingobium quisquiliarum Strain P25T, a Novel Hexachlorocyclohexane (HCH)-Degrading Bacterium Isolated from an HCH Dumpsite.</title>
        <authorList>
            <person name="Kumar Singh A."/>
            <person name="Sangwan N."/>
            <person name="Sharma A."/>
            <person name="Gupta V."/>
            <person name="Khurana J.P."/>
            <person name="Lal R."/>
        </authorList>
    </citation>
    <scope>NUCLEOTIDE SEQUENCE [LARGE SCALE GENOMIC DNA]</scope>
    <source>
        <strain evidence="1 2">P25</strain>
    </source>
</reference>
<dbReference type="InterPro" id="IPR053860">
    <property type="entry name" value="DUF6932"/>
</dbReference>
<comment type="caution">
    <text evidence="1">The sequence shown here is derived from an EMBL/GenBank/DDBJ whole genome shotgun (WGS) entry which is preliminary data.</text>
</comment>
<protein>
    <submittedName>
        <fullName evidence="1">Uncharacterized protein</fullName>
    </submittedName>
</protein>
<proteinExistence type="predicted"/>
<accession>T0GJL2</accession>
<gene>
    <name evidence="1" type="ORF">L288_18495</name>
</gene>
<keyword evidence="2" id="KW-1185">Reference proteome</keyword>
<evidence type="ECO:0000313" key="2">
    <source>
        <dbReference type="Proteomes" id="UP000015525"/>
    </source>
</evidence>
<dbReference type="RefSeq" id="WP_021239711.1">
    <property type="nucleotide sequence ID" value="NZ_ATHO01000159.1"/>
</dbReference>
<dbReference type="Pfam" id="PF22014">
    <property type="entry name" value="DUF6932"/>
    <property type="match status" value="1"/>
</dbReference>
<sequence length="180" mass="20168">MHLSAAEQSLDSYSGILRKFRHNDIVVSMIPSLISQRGHSAQVLPVGLHFVSLREFRDAFAFNAHRAWLFEGLKVACHDLRVAGCSRIFVGGSFVTSKQDPSDYDACWDPVGVSADLEPILYDENLLLERRERYRGDLLIGGCDSGPSGEFFRFLSKDKMTGEERGMIGIKLKLLEIMNS</sequence>